<name>A0A0U5H028_9EURY</name>
<evidence type="ECO:0000313" key="1">
    <source>
        <dbReference type="EMBL" id="CQH51026.1"/>
    </source>
</evidence>
<proteinExistence type="predicted"/>
<protein>
    <submittedName>
        <fullName evidence="1">Uncharacterized protein</fullName>
    </submittedName>
</protein>
<dbReference type="EMBL" id="LN831302">
    <property type="protein sequence ID" value="CQH51026.1"/>
    <property type="molecule type" value="Genomic_DNA"/>
</dbReference>
<accession>A0A0U5H028</accession>
<evidence type="ECO:0000313" key="2">
    <source>
        <dbReference type="Proteomes" id="UP000066737"/>
    </source>
</evidence>
<dbReference type="STRING" id="1407499.HHUB_1687"/>
<gene>
    <name evidence="1" type="ORF">HHUB_1687</name>
</gene>
<dbReference type="Proteomes" id="UP000066737">
    <property type="component" value="Chromosome I"/>
</dbReference>
<keyword evidence="2" id="KW-1185">Reference proteome</keyword>
<organism evidence="1 2">
    <name type="scientific">Halobacterium hubeiense</name>
    <dbReference type="NCBI Taxonomy" id="1407499"/>
    <lineage>
        <taxon>Archaea</taxon>
        <taxon>Methanobacteriati</taxon>
        <taxon>Methanobacteriota</taxon>
        <taxon>Stenosarchaea group</taxon>
        <taxon>Halobacteria</taxon>
        <taxon>Halobacteriales</taxon>
        <taxon>Halobacteriaceae</taxon>
        <taxon>Halobacterium</taxon>
    </lineage>
</organism>
<dbReference type="KEGG" id="hhb:Hhub_1687"/>
<dbReference type="AlphaFoldDB" id="A0A0U5H028"/>
<reference evidence="1" key="1">
    <citation type="submission" date="2015-03" db="EMBL/GenBank/DDBJ databases">
        <authorList>
            <person name="Murphy D."/>
        </authorList>
    </citation>
    <scope>NUCLEOTIDE SEQUENCE</scope>
    <source>
        <strain evidence="1">JI20-1</strain>
    </source>
</reference>
<sequence>MIRDAVYYRPVILHCKYHKLGAVLWRSSGLTAC</sequence>